<evidence type="ECO:0008006" key="3">
    <source>
        <dbReference type="Google" id="ProtNLM"/>
    </source>
</evidence>
<proteinExistence type="predicted"/>
<reference evidence="1" key="1">
    <citation type="submission" date="2023-10" db="EMBL/GenBank/DDBJ databases">
        <authorList>
            <person name="Chen Y."/>
            <person name="Shah S."/>
            <person name="Dougan E. K."/>
            <person name="Thang M."/>
            <person name="Chan C."/>
        </authorList>
    </citation>
    <scope>NUCLEOTIDE SEQUENCE [LARGE SCALE GENOMIC DNA]</scope>
</reference>
<dbReference type="SUPFAM" id="SSF49899">
    <property type="entry name" value="Concanavalin A-like lectins/glucanases"/>
    <property type="match status" value="1"/>
</dbReference>
<accession>A0ABN9Q548</accession>
<evidence type="ECO:0000313" key="1">
    <source>
        <dbReference type="EMBL" id="CAK0800843.1"/>
    </source>
</evidence>
<dbReference type="Pfam" id="PF13385">
    <property type="entry name" value="Laminin_G_3"/>
    <property type="match status" value="1"/>
</dbReference>
<dbReference type="InterPro" id="IPR013320">
    <property type="entry name" value="ConA-like_dom_sf"/>
</dbReference>
<sequence>MLTLRMDELKMWSRVFDFSPKPDFDSITVGNPELSPDLYFAIRRKKGHGTSVVVREFFNLGQEVTALFTVSEEGHMKVWADGELVGEHPAGHAPRPVPRGHLTIAGHHAYPDQGFQGSIENVTVWGEEVSWEVATSAEPKPAAARAAGKGRG</sequence>
<organism evidence="1 2">
    <name type="scientific">Prorocentrum cordatum</name>
    <dbReference type="NCBI Taxonomy" id="2364126"/>
    <lineage>
        <taxon>Eukaryota</taxon>
        <taxon>Sar</taxon>
        <taxon>Alveolata</taxon>
        <taxon>Dinophyceae</taxon>
        <taxon>Prorocentrales</taxon>
        <taxon>Prorocentraceae</taxon>
        <taxon>Prorocentrum</taxon>
    </lineage>
</organism>
<name>A0ABN9Q548_9DINO</name>
<evidence type="ECO:0000313" key="2">
    <source>
        <dbReference type="Proteomes" id="UP001189429"/>
    </source>
</evidence>
<dbReference type="Gene3D" id="2.60.120.200">
    <property type="match status" value="1"/>
</dbReference>
<comment type="caution">
    <text evidence="1">The sequence shown here is derived from an EMBL/GenBank/DDBJ whole genome shotgun (WGS) entry which is preliminary data.</text>
</comment>
<dbReference type="Proteomes" id="UP001189429">
    <property type="component" value="Unassembled WGS sequence"/>
</dbReference>
<protein>
    <recommendedName>
        <fullName evidence="3">LamG domain-containing protein</fullName>
    </recommendedName>
</protein>
<keyword evidence="2" id="KW-1185">Reference proteome</keyword>
<gene>
    <name evidence="1" type="ORF">PCOR1329_LOCUS8882</name>
</gene>
<dbReference type="EMBL" id="CAUYUJ010002448">
    <property type="protein sequence ID" value="CAK0800843.1"/>
    <property type="molecule type" value="Genomic_DNA"/>
</dbReference>